<gene>
    <name evidence="3" type="ORF">ASIM_LOCUS5718</name>
</gene>
<proteinExistence type="predicted"/>
<dbReference type="Gene3D" id="1.20.1280.50">
    <property type="match status" value="1"/>
</dbReference>
<evidence type="ECO:0000313" key="4">
    <source>
        <dbReference type="Proteomes" id="UP000267096"/>
    </source>
</evidence>
<dbReference type="Proteomes" id="UP000267096">
    <property type="component" value="Unassembled WGS sequence"/>
</dbReference>
<organism evidence="5">
    <name type="scientific">Anisakis simplex</name>
    <name type="common">Herring worm</name>
    <dbReference type="NCBI Taxonomy" id="6269"/>
    <lineage>
        <taxon>Eukaryota</taxon>
        <taxon>Metazoa</taxon>
        <taxon>Ecdysozoa</taxon>
        <taxon>Nematoda</taxon>
        <taxon>Chromadorea</taxon>
        <taxon>Rhabditida</taxon>
        <taxon>Spirurina</taxon>
        <taxon>Ascaridomorpha</taxon>
        <taxon>Ascaridoidea</taxon>
        <taxon>Anisakidae</taxon>
        <taxon>Anisakis</taxon>
        <taxon>Anisakis simplex complex</taxon>
    </lineage>
</organism>
<sequence length="112" mass="12702">MDNAEIAIDSVESPNRLSPDEIGQRQESDSGNELHHLGGVFESAYSVLDRLFGCMNARELLKCQLVCKSWKNSIEQVLSRRCKVVSFYRDAASSQPRRRCVDDEFGDYLKVS</sequence>
<dbReference type="AlphaFoldDB" id="A0A0M3JE89"/>
<feature type="domain" description="F-box" evidence="2">
    <location>
        <begin position="47"/>
        <end position="77"/>
    </location>
</feature>
<protein>
    <submittedName>
        <fullName evidence="5">F-box domain-containing protein</fullName>
    </submittedName>
</protein>
<dbReference type="OrthoDB" id="509497at2759"/>
<name>A0A0M3JE89_ANISI</name>
<reference evidence="5" key="1">
    <citation type="submission" date="2017-02" db="UniProtKB">
        <authorList>
            <consortium name="WormBaseParasite"/>
        </authorList>
    </citation>
    <scope>IDENTIFICATION</scope>
</reference>
<accession>A0A0M3JE89</accession>
<evidence type="ECO:0000313" key="3">
    <source>
        <dbReference type="EMBL" id="VDK25962.1"/>
    </source>
</evidence>
<dbReference type="InterPro" id="IPR001810">
    <property type="entry name" value="F-box_dom"/>
</dbReference>
<feature type="compositionally biased region" description="Basic and acidic residues" evidence="1">
    <location>
        <begin position="18"/>
        <end position="31"/>
    </location>
</feature>
<evidence type="ECO:0000259" key="2">
    <source>
        <dbReference type="Pfam" id="PF00646"/>
    </source>
</evidence>
<feature type="region of interest" description="Disordered" evidence="1">
    <location>
        <begin position="1"/>
        <end position="31"/>
    </location>
</feature>
<evidence type="ECO:0000313" key="5">
    <source>
        <dbReference type="WBParaSite" id="ASIM_0000593201-mRNA-1"/>
    </source>
</evidence>
<dbReference type="InterPro" id="IPR036047">
    <property type="entry name" value="F-box-like_dom_sf"/>
</dbReference>
<dbReference type="SUPFAM" id="SSF81383">
    <property type="entry name" value="F-box domain"/>
    <property type="match status" value="1"/>
</dbReference>
<evidence type="ECO:0000256" key="1">
    <source>
        <dbReference type="SAM" id="MobiDB-lite"/>
    </source>
</evidence>
<dbReference type="Pfam" id="PF00646">
    <property type="entry name" value="F-box"/>
    <property type="match status" value="1"/>
</dbReference>
<dbReference type="WBParaSite" id="ASIM_0000593201-mRNA-1">
    <property type="protein sequence ID" value="ASIM_0000593201-mRNA-1"/>
    <property type="gene ID" value="ASIM_0000593201"/>
</dbReference>
<keyword evidence="4" id="KW-1185">Reference proteome</keyword>
<dbReference type="EMBL" id="UYRR01011507">
    <property type="protein sequence ID" value="VDK25962.1"/>
    <property type="molecule type" value="Genomic_DNA"/>
</dbReference>
<reference evidence="3 4" key="2">
    <citation type="submission" date="2018-11" db="EMBL/GenBank/DDBJ databases">
        <authorList>
            <consortium name="Pathogen Informatics"/>
        </authorList>
    </citation>
    <scope>NUCLEOTIDE SEQUENCE [LARGE SCALE GENOMIC DNA]</scope>
</reference>